<dbReference type="NCBIfam" id="NF038032">
    <property type="entry name" value="CehA_McbA_metalo"/>
    <property type="match status" value="1"/>
</dbReference>
<dbReference type="InterPro" id="IPR016195">
    <property type="entry name" value="Pol/histidinol_Pase-like"/>
</dbReference>
<keyword evidence="4" id="KW-1185">Reference proteome</keyword>
<evidence type="ECO:0000313" key="4">
    <source>
        <dbReference type="Proteomes" id="UP000248544"/>
    </source>
</evidence>
<sequence length="406" mass="43233">MEQVIRLHGRHTLHDRVTGPVREVPFEPPAWVRALTVRLSYDKGAGTIDLGCAGPAGFRGWSGGAREEYTIGPHWATPGYLPGEPEPGVWRVLLGLYRVPAEGLPYEVTVTAYDTPPQEPPRPAVPAGERPPPAAERRGLPRLDGLTWVAGDLHAHTVHSDGALTVPVLAGHARDAGLDFLAVTDHNTVSHHRELPAAARASGVTLVPGQEVTTDLGHANAFGDLGWIDFRRPPGTWARAADGGGGVLSINHPVAADCAWRHSPDIGAHAAEIWHWSWWDRTWGAPLAWAAAWRDDPVLLGGSDFHSEHDGQKLGAPTTWVLAEDPGDPASVVAGVRARRTAVSTTPGGPLLLRHGADFLIAGGDGLVLWGPQTRQVVTGDLVALPAPAGPHRLETARNEVMALCT</sequence>
<dbReference type="PANTHER" id="PTHR42924:SF3">
    <property type="entry name" value="POLYMERASE_HISTIDINOL PHOSPHATASE N-TERMINAL DOMAIN-CONTAINING PROTEIN"/>
    <property type="match status" value="1"/>
</dbReference>
<dbReference type="SUPFAM" id="SSF89550">
    <property type="entry name" value="PHP domain-like"/>
    <property type="match status" value="1"/>
</dbReference>
<dbReference type="InterPro" id="IPR052018">
    <property type="entry name" value="PHP_domain"/>
</dbReference>
<feature type="domain" description="Polymerase/histidinol phosphatase N-terminal" evidence="2">
    <location>
        <begin position="151"/>
        <end position="216"/>
    </location>
</feature>
<dbReference type="CDD" id="cd07432">
    <property type="entry name" value="PHP_HisPPase"/>
    <property type="match status" value="1"/>
</dbReference>
<name>A0A2W2H102_9ACTN</name>
<dbReference type="AlphaFoldDB" id="A0A2W2H102"/>
<comment type="caution">
    <text evidence="3">The sequence shown here is derived from an EMBL/GenBank/DDBJ whole genome shotgun (WGS) entry which is preliminary data.</text>
</comment>
<feature type="compositionally biased region" description="Pro residues" evidence="1">
    <location>
        <begin position="117"/>
        <end position="134"/>
    </location>
</feature>
<evidence type="ECO:0000256" key="1">
    <source>
        <dbReference type="SAM" id="MobiDB-lite"/>
    </source>
</evidence>
<protein>
    <submittedName>
        <fullName evidence="3">PHP domain-containing protein</fullName>
    </submittedName>
</protein>
<dbReference type="InterPro" id="IPR004013">
    <property type="entry name" value="PHP_dom"/>
</dbReference>
<gene>
    <name evidence="3" type="ORF">C1I98_04570</name>
</gene>
<dbReference type="PANTHER" id="PTHR42924">
    <property type="entry name" value="EXONUCLEASE"/>
    <property type="match status" value="1"/>
</dbReference>
<accession>A0A2W2H102</accession>
<organism evidence="3 4">
    <name type="scientific">Spongiactinospora gelatinilytica</name>
    <dbReference type="NCBI Taxonomy" id="2666298"/>
    <lineage>
        <taxon>Bacteria</taxon>
        <taxon>Bacillati</taxon>
        <taxon>Actinomycetota</taxon>
        <taxon>Actinomycetes</taxon>
        <taxon>Streptosporangiales</taxon>
        <taxon>Streptosporangiaceae</taxon>
        <taxon>Spongiactinospora</taxon>
    </lineage>
</organism>
<dbReference type="Proteomes" id="UP000248544">
    <property type="component" value="Unassembled WGS sequence"/>
</dbReference>
<dbReference type="Gene3D" id="3.20.20.140">
    <property type="entry name" value="Metal-dependent hydrolases"/>
    <property type="match status" value="1"/>
</dbReference>
<feature type="region of interest" description="Disordered" evidence="1">
    <location>
        <begin position="114"/>
        <end position="138"/>
    </location>
</feature>
<evidence type="ECO:0000313" key="3">
    <source>
        <dbReference type="EMBL" id="PZG54281.1"/>
    </source>
</evidence>
<reference evidence="3 4" key="1">
    <citation type="submission" date="2018-01" db="EMBL/GenBank/DDBJ databases">
        <title>Draft genome sequence of Sphaerisporangium sp. 7K107.</title>
        <authorList>
            <person name="Sahin N."/>
            <person name="Saygin H."/>
            <person name="Ay H."/>
        </authorList>
    </citation>
    <scope>NUCLEOTIDE SEQUENCE [LARGE SCALE GENOMIC DNA]</scope>
    <source>
        <strain evidence="3 4">7K107</strain>
    </source>
</reference>
<dbReference type="EMBL" id="POUA01000020">
    <property type="protein sequence ID" value="PZG54281.1"/>
    <property type="molecule type" value="Genomic_DNA"/>
</dbReference>
<evidence type="ECO:0000259" key="2">
    <source>
        <dbReference type="SMART" id="SM00481"/>
    </source>
</evidence>
<dbReference type="GO" id="GO:0004534">
    <property type="term" value="F:5'-3' RNA exonuclease activity"/>
    <property type="evidence" value="ECO:0007669"/>
    <property type="project" value="TreeGrafter"/>
</dbReference>
<dbReference type="InterPro" id="IPR003141">
    <property type="entry name" value="Pol/His_phosphatase_N"/>
</dbReference>
<dbReference type="Pfam" id="PF02811">
    <property type="entry name" value="PHP"/>
    <property type="match status" value="1"/>
</dbReference>
<proteinExistence type="predicted"/>
<dbReference type="GO" id="GO:0035312">
    <property type="term" value="F:5'-3' DNA exonuclease activity"/>
    <property type="evidence" value="ECO:0007669"/>
    <property type="project" value="TreeGrafter"/>
</dbReference>
<dbReference type="SMART" id="SM00481">
    <property type="entry name" value="POLIIIAc"/>
    <property type="match status" value="1"/>
</dbReference>